<keyword evidence="2" id="KW-0813">Transport</keyword>
<feature type="transmembrane region" description="Helical" evidence="11">
    <location>
        <begin position="301"/>
        <end position="317"/>
    </location>
</feature>
<feature type="transmembrane region" description="Helical" evidence="11">
    <location>
        <begin position="230"/>
        <end position="248"/>
    </location>
</feature>
<feature type="transmembrane region" description="Helical" evidence="11">
    <location>
        <begin position="268"/>
        <end position="289"/>
    </location>
</feature>
<comment type="caution">
    <text evidence="13">The sequence shown here is derived from an EMBL/GenBank/DDBJ whole genome shotgun (WGS) entry which is preliminary data.</text>
</comment>
<feature type="transmembrane region" description="Helical" evidence="11">
    <location>
        <begin position="122"/>
        <end position="145"/>
    </location>
</feature>
<dbReference type="InParanoid" id="A0A1V9XYK9"/>
<evidence type="ECO:0000256" key="11">
    <source>
        <dbReference type="SAM" id="Phobius"/>
    </source>
</evidence>
<dbReference type="PANTHER" id="PTHR10110">
    <property type="entry name" value="SODIUM/HYDROGEN EXCHANGER"/>
    <property type="match status" value="1"/>
</dbReference>
<keyword evidence="14" id="KW-1185">Reference proteome</keyword>
<feature type="transmembrane region" description="Helical" evidence="11">
    <location>
        <begin position="196"/>
        <end position="218"/>
    </location>
</feature>
<accession>A0A1V9XYK9</accession>
<dbReference type="GO" id="GO:0012505">
    <property type="term" value="C:endomembrane system"/>
    <property type="evidence" value="ECO:0007669"/>
    <property type="project" value="UniProtKB-SubCell"/>
</dbReference>
<comment type="subcellular location">
    <subcellularLocation>
        <location evidence="1">Endomembrane system</location>
        <topology evidence="1">Multi-pass membrane protein</topology>
    </subcellularLocation>
</comment>
<dbReference type="PANTHER" id="PTHR10110:SF191">
    <property type="entry name" value="SODIUM_HYDROGEN EXCHANGER 8"/>
    <property type="match status" value="1"/>
</dbReference>
<evidence type="ECO:0000256" key="6">
    <source>
        <dbReference type="ARBA" id="ARBA00023053"/>
    </source>
</evidence>
<evidence type="ECO:0000256" key="3">
    <source>
        <dbReference type="ARBA" id="ARBA00022449"/>
    </source>
</evidence>
<evidence type="ECO:0000256" key="8">
    <source>
        <dbReference type="ARBA" id="ARBA00023136"/>
    </source>
</evidence>
<sequence>MFKRGSFNNSGVASVGSSSALSAGRGNTASLAARFRSRLERFHKMGLFVEYRVAGATLAALLLILMFGSYYTMSSGGIGAVSTIEPSLTDGILAGINSSKEGGSATPAVSLIPPRSTAEEEVLSSLTIFFVLTVIAVCILSIHFLIQWDFRFLPESVAVVLIGASIGLFLRIVSGWSGADGVADLVYSLSFAESLAFGSLISAVDPVATLAIFAALDVDPVLNMLVFGESILNDAVSIVLATTLLEAGSPHMMEMTTGEVALYVVQRFLVVFFGSAVIGALFALAAALLLKYVDLRRHPSIEFGIMVVFIYAPYGLAEGIHLSGIMAILFNGVVMSHYTHFNLSSVTQITMQQTLRTLSLMAETSVFAYLGLAIFSHRLSIQPGLVIASLALCLAGRAANIYPLSALLNHFREHRITNKMQEMGQAIDAEHLSEMTEEELEVDFRSGAGVTRLRGFARLDVKYLTPFFTRRFTPQDVYDGTKQMSALTDQWYRTVRPSDSESTTDERSTTESV</sequence>
<dbReference type="EMBL" id="MNPL01002095">
    <property type="protein sequence ID" value="OQR78550.1"/>
    <property type="molecule type" value="Genomic_DNA"/>
</dbReference>
<evidence type="ECO:0000313" key="14">
    <source>
        <dbReference type="Proteomes" id="UP000192247"/>
    </source>
</evidence>
<feature type="transmembrane region" description="Helical" evidence="11">
    <location>
        <begin position="157"/>
        <end position="176"/>
    </location>
</feature>
<organism evidence="13 14">
    <name type="scientific">Tropilaelaps mercedesae</name>
    <dbReference type="NCBI Taxonomy" id="418985"/>
    <lineage>
        <taxon>Eukaryota</taxon>
        <taxon>Metazoa</taxon>
        <taxon>Ecdysozoa</taxon>
        <taxon>Arthropoda</taxon>
        <taxon>Chelicerata</taxon>
        <taxon>Arachnida</taxon>
        <taxon>Acari</taxon>
        <taxon>Parasitiformes</taxon>
        <taxon>Mesostigmata</taxon>
        <taxon>Gamasina</taxon>
        <taxon>Dermanyssoidea</taxon>
        <taxon>Laelapidae</taxon>
        <taxon>Tropilaelaps</taxon>
    </lineage>
</organism>
<dbReference type="Gene3D" id="6.10.140.1330">
    <property type="match status" value="1"/>
</dbReference>
<feature type="transmembrane region" description="Helical" evidence="11">
    <location>
        <begin position="51"/>
        <end position="71"/>
    </location>
</feature>
<reference evidence="13 14" key="1">
    <citation type="journal article" date="2017" name="Gigascience">
        <title>Draft genome of the honey bee ectoparasitic mite, Tropilaelaps mercedesae, is shaped by the parasitic life history.</title>
        <authorList>
            <person name="Dong X."/>
            <person name="Armstrong S.D."/>
            <person name="Xia D."/>
            <person name="Makepeace B.L."/>
            <person name="Darby A.C."/>
            <person name="Kadowaki T."/>
        </authorList>
    </citation>
    <scope>NUCLEOTIDE SEQUENCE [LARGE SCALE GENOMIC DNA]</scope>
    <source>
        <strain evidence="13">Wuxi-XJTLU</strain>
    </source>
</reference>
<evidence type="ECO:0000259" key="12">
    <source>
        <dbReference type="Pfam" id="PF00999"/>
    </source>
</evidence>
<feature type="region of interest" description="Disordered" evidence="10">
    <location>
        <begin position="1"/>
        <end position="24"/>
    </location>
</feature>
<name>A0A1V9XYK9_9ACAR</name>
<keyword evidence="4 11" id="KW-0812">Transmembrane</keyword>
<evidence type="ECO:0000256" key="10">
    <source>
        <dbReference type="SAM" id="MobiDB-lite"/>
    </source>
</evidence>
<evidence type="ECO:0000256" key="9">
    <source>
        <dbReference type="ARBA" id="ARBA00023201"/>
    </source>
</evidence>
<dbReference type="FunCoup" id="A0A1V9XYK9">
    <property type="interactions" value="355"/>
</dbReference>
<dbReference type="STRING" id="418985.A0A1V9XYK9"/>
<keyword evidence="7" id="KW-0406">Ion transport</keyword>
<dbReference type="InterPro" id="IPR018422">
    <property type="entry name" value="Cation/H_exchanger_CPA1"/>
</dbReference>
<evidence type="ECO:0000256" key="1">
    <source>
        <dbReference type="ARBA" id="ARBA00004127"/>
    </source>
</evidence>
<proteinExistence type="predicted"/>
<evidence type="ECO:0000313" key="13">
    <source>
        <dbReference type="EMBL" id="OQR78550.1"/>
    </source>
</evidence>
<dbReference type="InterPro" id="IPR006153">
    <property type="entry name" value="Cation/H_exchanger_TM"/>
</dbReference>
<keyword evidence="8 11" id="KW-0472">Membrane</keyword>
<evidence type="ECO:0000256" key="2">
    <source>
        <dbReference type="ARBA" id="ARBA00022448"/>
    </source>
</evidence>
<feature type="compositionally biased region" description="Basic and acidic residues" evidence="10">
    <location>
        <begin position="496"/>
        <end position="513"/>
    </location>
</feature>
<dbReference type="GO" id="GO:0015386">
    <property type="term" value="F:potassium:proton antiporter activity"/>
    <property type="evidence" value="ECO:0007669"/>
    <property type="project" value="TreeGrafter"/>
</dbReference>
<keyword evidence="3" id="KW-0050">Antiport</keyword>
<feature type="domain" description="Cation/H+ exchanger transmembrane" evidence="12">
    <location>
        <begin position="157"/>
        <end position="410"/>
    </location>
</feature>
<dbReference type="Proteomes" id="UP000192247">
    <property type="component" value="Unassembled WGS sequence"/>
</dbReference>
<keyword evidence="6" id="KW-0915">Sodium</keyword>
<dbReference type="GO" id="GO:0015385">
    <property type="term" value="F:sodium:proton antiporter activity"/>
    <property type="evidence" value="ECO:0007669"/>
    <property type="project" value="InterPro"/>
</dbReference>
<evidence type="ECO:0000256" key="4">
    <source>
        <dbReference type="ARBA" id="ARBA00022692"/>
    </source>
</evidence>
<gene>
    <name evidence="13" type="ORF">BIW11_02713</name>
</gene>
<evidence type="ECO:0000256" key="7">
    <source>
        <dbReference type="ARBA" id="ARBA00023065"/>
    </source>
</evidence>
<keyword evidence="9" id="KW-0739">Sodium transport</keyword>
<protein>
    <submittedName>
        <fullName evidence="13">Sodium/hydrogen exchanger 8-like</fullName>
    </submittedName>
</protein>
<dbReference type="GO" id="GO:0016020">
    <property type="term" value="C:membrane"/>
    <property type="evidence" value="ECO:0007669"/>
    <property type="project" value="InterPro"/>
</dbReference>
<dbReference type="OrthoDB" id="196264at2759"/>
<feature type="region of interest" description="Disordered" evidence="10">
    <location>
        <begin position="493"/>
        <end position="513"/>
    </location>
</feature>
<dbReference type="GO" id="GO:0051453">
    <property type="term" value="P:regulation of intracellular pH"/>
    <property type="evidence" value="ECO:0007669"/>
    <property type="project" value="TreeGrafter"/>
</dbReference>
<dbReference type="AlphaFoldDB" id="A0A1V9XYK9"/>
<evidence type="ECO:0000256" key="5">
    <source>
        <dbReference type="ARBA" id="ARBA00022989"/>
    </source>
</evidence>
<keyword evidence="5 11" id="KW-1133">Transmembrane helix</keyword>
<dbReference type="Pfam" id="PF00999">
    <property type="entry name" value="Na_H_Exchanger"/>
    <property type="match status" value="1"/>
</dbReference>